<evidence type="ECO:0000256" key="5">
    <source>
        <dbReference type="ARBA" id="ARBA00022982"/>
    </source>
</evidence>
<sequence length="203" mass="21116">MNKKIVHDALILTAFTLVIGLILGIVYGITKGPIDEANKKAAQTAYQAVFADASTFEAYTDFDAAQAEELMTENGYSDEIDDVQVAEDASGNPLGYVITVTAKDGSQANITFSVGIANDGTVNGYSITSISETPGLGDKAKTEEFSGQFAGKQVDAFSVVKSAPASDSEIEAISGATITSKAMTNGVNACITYFQNVLEGGAN</sequence>
<evidence type="ECO:0000256" key="4">
    <source>
        <dbReference type="ARBA" id="ARBA00022643"/>
    </source>
</evidence>
<keyword evidence="6 7" id="KW-0812">Transmembrane</keyword>
<dbReference type="PIRSF" id="PIRSF006091">
    <property type="entry name" value="E_trnsport_RnfG"/>
    <property type="match status" value="1"/>
</dbReference>
<dbReference type="InterPro" id="IPR007329">
    <property type="entry name" value="FMN-bd"/>
</dbReference>
<gene>
    <name evidence="6" type="primary">rnfG</name>
    <name evidence="9" type="ORF">H8S17_05415</name>
</gene>
<name>A0A923LMK9_9FIRM</name>
<comment type="caution">
    <text evidence="9">The sequence shown here is derived from an EMBL/GenBank/DDBJ whole genome shotgun (WGS) entry which is preliminary data.</text>
</comment>
<dbReference type="GO" id="GO:0009055">
    <property type="term" value="F:electron transfer activity"/>
    <property type="evidence" value="ECO:0007669"/>
    <property type="project" value="InterPro"/>
</dbReference>
<comment type="cofactor">
    <cofactor evidence="6">
        <name>FMN</name>
        <dbReference type="ChEBI" id="CHEBI:58210"/>
    </cofactor>
</comment>
<dbReference type="Proteomes" id="UP000606720">
    <property type="component" value="Unassembled WGS sequence"/>
</dbReference>
<keyword evidence="1 6" id="KW-0813">Transport</keyword>
<keyword evidence="6 7" id="KW-0472">Membrane</keyword>
<dbReference type="Pfam" id="PF04205">
    <property type="entry name" value="FMN_bind"/>
    <property type="match status" value="1"/>
</dbReference>
<evidence type="ECO:0000256" key="6">
    <source>
        <dbReference type="HAMAP-Rule" id="MF_00479"/>
    </source>
</evidence>
<dbReference type="SMART" id="SM00900">
    <property type="entry name" value="FMN_bind"/>
    <property type="match status" value="1"/>
</dbReference>
<evidence type="ECO:0000313" key="9">
    <source>
        <dbReference type="EMBL" id="MBC5713654.1"/>
    </source>
</evidence>
<feature type="transmembrane region" description="Helical" evidence="7">
    <location>
        <begin position="9"/>
        <end position="29"/>
    </location>
</feature>
<dbReference type="AlphaFoldDB" id="A0A923LMK9"/>
<evidence type="ECO:0000259" key="8">
    <source>
        <dbReference type="SMART" id="SM00900"/>
    </source>
</evidence>
<dbReference type="RefSeq" id="WP_186866547.1">
    <property type="nucleotide sequence ID" value="NZ_JACOPH010000003.1"/>
</dbReference>
<accession>A0A923LMK9</accession>
<dbReference type="GO" id="GO:0010181">
    <property type="term" value="F:FMN binding"/>
    <property type="evidence" value="ECO:0007669"/>
    <property type="project" value="InterPro"/>
</dbReference>
<dbReference type="PANTHER" id="PTHR36118">
    <property type="entry name" value="ION-TRANSLOCATING OXIDOREDUCTASE COMPLEX SUBUNIT G"/>
    <property type="match status" value="1"/>
</dbReference>
<keyword evidence="4 6" id="KW-0288">FMN</keyword>
<comment type="function">
    <text evidence="6">Part of a membrane-bound complex that couples electron transfer with translocation of ions across the membrane.</text>
</comment>
<evidence type="ECO:0000256" key="7">
    <source>
        <dbReference type="SAM" id="Phobius"/>
    </source>
</evidence>
<feature type="domain" description="FMN-binding" evidence="8">
    <location>
        <begin position="105"/>
        <end position="194"/>
    </location>
</feature>
<protein>
    <recommendedName>
        <fullName evidence="6">Ion-translocating oxidoreductase complex subunit G</fullName>
        <ecNumber evidence="6">7.-.-.-</ecNumber>
    </recommendedName>
    <alternativeName>
        <fullName evidence="6">Rnf electron transport complex subunit G</fullName>
    </alternativeName>
</protein>
<dbReference type="EMBL" id="JACOPH010000003">
    <property type="protein sequence ID" value="MBC5713654.1"/>
    <property type="molecule type" value="Genomic_DNA"/>
</dbReference>
<dbReference type="NCBIfam" id="TIGR01965">
    <property type="entry name" value="VCBS_repeat"/>
    <property type="match status" value="1"/>
</dbReference>
<keyword evidence="10" id="KW-1185">Reference proteome</keyword>
<dbReference type="InterPro" id="IPR010221">
    <property type="entry name" value="VCBS_dom"/>
</dbReference>
<evidence type="ECO:0000256" key="3">
    <source>
        <dbReference type="ARBA" id="ARBA00022630"/>
    </source>
</evidence>
<dbReference type="PANTHER" id="PTHR36118:SF1">
    <property type="entry name" value="ION-TRANSLOCATING OXIDOREDUCTASE COMPLEX SUBUNIT G"/>
    <property type="match status" value="1"/>
</dbReference>
<keyword evidence="6" id="KW-1003">Cell membrane</keyword>
<dbReference type="NCBIfam" id="TIGR01947">
    <property type="entry name" value="rnfG"/>
    <property type="match status" value="1"/>
</dbReference>
<dbReference type="InterPro" id="IPR010209">
    <property type="entry name" value="Ion_transpt_RnfG/RsxG"/>
</dbReference>
<keyword evidence="3 6" id="KW-0285">Flavoprotein</keyword>
<dbReference type="EC" id="7.-.-.-" evidence="6"/>
<keyword evidence="6 7" id="KW-1133">Transmembrane helix</keyword>
<keyword evidence="6" id="KW-1278">Translocase</keyword>
<evidence type="ECO:0000256" key="1">
    <source>
        <dbReference type="ARBA" id="ARBA00022448"/>
    </source>
</evidence>
<evidence type="ECO:0000256" key="2">
    <source>
        <dbReference type="ARBA" id="ARBA00022553"/>
    </source>
</evidence>
<comment type="subcellular location">
    <subcellularLocation>
        <location evidence="6">Cell membrane</location>
        <topology evidence="6">Single-pass membrane protein</topology>
    </subcellularLocation>
</comment>
<organism evidence="9 10">
    <name type="scientific">Roseburia zhanii</name>
    <dbReference type="NCBI Taxonomy" id="2763064"/>
    <lineage>
        <taxon>Bacteria</taxon>
        <taxon>Bacillati</taxon>
        <taxon>Bacillota</taxon>
        <taxon>Clostridia</taxon>
        <taxon>Lachnospirales</taxon>
        <taxon>Lachnospiraceae</taxon>
        <taxon>Roseburia</taxon>
    </lineage>
</organism>
<keyword evidence="5 6" id="KW-0249">Electron transport</keyword>
<feature type="modified residue" description="FMN phosphoryl threonine" evidence="6">
    <location>
        <position position="177"/>
    </location>
</feature>
<dbReference type="HAMAP" id="MF_00479">
    <property type="entry name" value="RsxG_RnfG"/>
    <property type="match status" value="1"/>
</dbReference>
<comment type="similarity">
    <text evidence="6">Belongs to the RnfG family.</text>
</comment>
<proteinExistence type="inferred from homology"/>
<keyword evidence="2 6" id="KW-0597">Phosphoprotein</keyword>
<comment type="subunit">
    <text evidence="6">The complex is composed of six subunits: RnfA, RnfB, RnfC, RnfD, RnfE and RnfG.</text>
</comment>
<dbReference type="GO" id="GO:0022900">
    <property type="term" value="P:electron transport chain"/>
    <property type="evidence" value="ECO:0007669"/>
    <property type="project" value="UniProtKB-UniRule"/>
</dbReference>
<evidence type="ECO:0000313" key="10">
    <source>
        <dbReference type="Proteomes" id="UP000606720"/>
    </source>
</evidence>
<dbReference type="GO" id="GO:0005886">
    <property type="term" value="C:plasma membrane"/>
    <property type="evidence" value="ECO:0007669"/>
    <property type="project" value="UniProtKB-SubCell"/>
</dbReference>
<reference evidence="9" key="1">
    <citation type="submission" date="2020-08" db="EMBL/GenBank/DDBJ databases">
        <title>Genome public.</title>
        <authorList>
            <person name="Liu C."/>
            <person name="Sun Q."/>
        </authorList>
    </citation>
    <scope>NUCLEOTIDE SEQUENCE</scope>
    <source>
        <strain evidence="9">BX1005</strain>
    </source>
</reference>